<reference evidence="4" key="2">
    <citation type="submission" date="2015-01" db="EMBL/GenBank/DDBJ databases">
        <title>Complete genome sequence of Methylobacterium aquaticum strain 22A.</title>
        <authorList>
            <person name="Tani A."/>
            <person name="Ogura Y."/>
            <person name="Hayashi T."/>
        </authorList>
    </citation>
    <scope>NUCLEOTIDE SEQUENCE [LARGE SCALE GENOMIC DNA]</scope>
    <source>
        <strain evidence="4">MA-22A</strain>
    </source>
</reference>
<evidence type="ECO:0000259" key="2">
    <source>
        <dbReference type="Pfam" id="PF07486"/>
    </source>
</evidence>
<sequence length="420" mass="44509">MRKRELRRRQIRRTKGMRWFAAAVAPWAVGLGVLVSFTASAGYETSLGSSAVARLVPRGMPPLPERGLITPVAPSQISLSGPLRLALDAEPLRPDLKADARTQPLAQRARKTDPLMPARVGGAGRPAAVASGWLGSTGPSVASTFTPGPATWSPDLEPQEGFVPLPDTPSEAGASSPAAGATAPTRGAAAGGQTAAKTRAATARDAETRADQGGTPAVPRAVALSSTTPAPAEATPVEIAAGGQISPRLDRDTRAGVTTAARIAPEALPSDDAKRRYADLITPENAEKEQRCLAEAVYFEARGEPEQGQAAVAQVVLNRAKSGLYPANICGVVYQNRHRYMGCQFSFACEGKSLRITDDASWQTATRVAHAVVEGRTYLADVGGATHYHADYVKPRWSRRLRKMDVIGRHIFYQLRPGQT</sequence>
<dbReference type="AlphaFoldDB" id="A0A0C6F6T8"/>
<proteinExistence type="predicted"/>
<name>A0A0C6F6T8_9HYPH</name>
<evidence type="ECO:0000256" key="1">
    <source>
        <dbReference type="SAM" id="MobiDB-lite"/>
    </source>
</evidence>
<gene>
    <name evidence="3" type="primary">sleB</name>
    <name evidence="3" type="ORF">Maq22A_c02960</name>
</gene>
<dbReference type="Proteomes" id="UP000061432">
    <property type="component" value="Chromosome"/>
</dbReference>
<accession>A0A0C6F6T8</accession>
<dbReference type="STRING" id="270351.Maq22A_c02960"/>
<dbReference type="Gene3D" id="1.10.10.2520">
    <property type="entry name" value="Cell wall hydrolase SleB, domain 1"/>
    <property type="match status" value="1"/>
</dbReference>
<dbReference type="PATRIC" id="fig|270351.10.peg.572"/>
<dbReference type="Pfam" id="PF07486">
    <property type="entry name" value="Hydrolase_2"/>
    <property type="match status" value="1"/>
</dbReference>
<protein>
    <submittedName>
        <fullName evidence="3">Cell wall hydrolase</fullName>
    </submittedName>
</protein>
<keyword evidence="3" id="KW-0378">Hydrolase</keyword>
<feature type="region of interest" description="Disordered" evidence="1">
    <location>
        <begin position="140"/>
        <end position="218"/>
    </location>
</feature>
<evidence type="ECO:0000313" key="4">
    <source>
        <dbReference type="Proteomes" id="UP000061432"/>
    </source>
</evidence>
<dbReference type="KEGG" id="maqu:Maq22A_c02960"/>
<dbReference type="InterPro" id="IPR042047">
    <property type="entry name" value="SleB_dom1"/>
</dbReference>
<dbReference type="EMBL" id="AP014704">
    <property type="protein sequence ID" value="BAQ44043.1"/>
    <property type="molecule type" value="Genomic_DNA"/>
</dbReference>
<feature type="compositionally biased region" description="Low complexity" evidence="1">
    <location>
        <begin position="171"/>
        <end position="201"/>
    </location>
</feature>
<dbReference type="InterPro" id="IPR011105">
    <property type="entry name" value="Cell_wall_hydrolase_SleB"/>
</dbReference>
<reference evidence="3 4" key="1">
    <citation type="journal article" date="2015" name="Genome Announc.">
        <title>Complete Genome Sequence of Methylobacterium aquaticum Strain 22A, Isolated from Racomitrium japonicum Moss.</title>
        <authorList>
            <person name="Tani A."/>
            <person name="Ogura Y."/>
            <person name="Hayashi T."/>
            <person name="Kimbara K."/>
        </authorList>
    </citation>
    <scope>NUCLEOTIDE SEQUENCE [LARGE SCALE GENOMIC DNA]</scope>
    <source>
        <strain evidence="3 4">MA-22A</strain>
    </source>
</reference>
<evidence type="ECO:0000313" key="3">
    <source>
        <dbReference type="EMBL" id="BAQ44043.1"/>
    </source>
</evidence>
<feature type="domain" description="Cell wall hydrolase SleB" evidence="2">
    <location>
        <begin position="303"/>
        <end position="413"/>
    </location>
</feature>
<dbReference type="GO" id="GO:0016787">
    <property type="term" value="F:hydrolase activity"/>
    <property type="evidence" value="ECO:0007669"/>
    <property type="project" value="UniProtKB-KW"/>
</dbReference>
<organism evidence="3 4">
    <name type="scientific">Methylobacterium aquaticum</name>
    <dbReference type="NCBI Taxonomy" id="270351"/>
    <lineage>
        <taxon>Bacteria</taxon>
        <taxon>Pseudomonadati</taxon>
        <taxon>Pseudomonadota</taxon>
        <taxon>Alphaproteobacteria</taxon>
        <taxon>Hyphomicrobiales</taxon>
        <taxon>Methylobacteriaceae</taxon>
        <taxon>Methylobacterium</taxon>
    </lineage>
</organism>